<dbReference type="Proteomes" id="UP000504610">
    <property type="component" value="Chromosome 1"/>
</dbReference>
<dbReference type="GO" id="GO:0030154">
    <property type="term" value="P:cell differentiation"/>
    <property type="evidence" value="ECO:0007669"/>
    <property type="project" value="UniProtKB-KW"/>
</dbReference>
<keyword evidence="4 5" id="KW-0287">Flowering</keyword>
<evidence type="ECO:0000256" key="2">
    <source>
        <dbReference type="ARBA" id="ARBA00022473"/>
    </source>
</evidence>
<reference evidence="8" key="1">
    <citation type="journal article" date="2019" name="Database">
        <title>The radish genome database (RadishGD): an integrated information resource for radish genomics.</title>
        <authorList>
            <person name="Yu H.J."/>
            <person name="Baek S."/>
            <person name="Lee Y.J."/>
            <person name="Cho A."/>
            <person name="Mun J.H."/>
        </authorList>
    </citation>
    <scope>NUCLEOTIDE SEQUENCE [LARGE SCALE GENOMIC DNA]</scope>
    <source>
        <strain evidence="8">cv. WK10039</strain>
    </source>
</reference>
<comment type="similarity">
    <text evidence="1 5">Belongs to the Frigida family.</text>
</comment>
<evidence type="ECO:0000256" key="5">
    <source>
        <dbReference type="RuleBase" id="RU364012"/>
    </source>
</evidence>
<keyword evidence="6" id="KW-0175">Coiled coil</keyword>
<name>A0A9W3BSN9_RAPSA</name>
<evidence type="ECO:0000256" key="4">
    <source>
        <dbReference type="ARBA" id="ARBA00023089"/>
    </source>
</evidence>
<protein>
    <recommendedName>
        <fullName evidence="5">FRIGIDA-like protein</fullName>
    </recommendedName>
</protein>
<evidence type="ECO:0000256" key="6">
    <source>
        <dbReference type="SAM" id="Coils"/>
    </source>
</evidence>
<reference evidence="9" key="2">
    <citation type="submission" date="2025-08" db="UniProtKB">
        <authorList>
            <consortium name="RefSeq"/>
        </authorList>
    </citation>
    <scope>IDENTIFICATION</scope>
    <source>
        <tissue evidence="9">Leaf</tissue>
    </source>
</reference>
<keyword evidence="3 5" id="KW-0221">Differentiation</keyword>
<feature type="compositionally biased region" description="Basic and acidic residues" evidence="7">
    <location>
        <begin position="1"/>
        <end position="22"/>
    </location>
</feature>
<dbReference type="PANTHER" id="PTHR31791">
    <property type="entry name" value="FRIGIDA-LIKE PROTEIN 3-RELATED"/>
    <property type="match status" value="1"/>
</dbReference>
<dbReference type="InterPro" id="IPR012474">
    <property type="entry name" value="Frigida"/>
</dbReference>
<dbReference type="AlphaFoldDB" id="A0A9W3BSN9"/>
<accession>A0A9W3BSN9</accession>
<feature type="coiled-coil region" evidence="6">
    <location>
        <begin position="44"/>
        <end position="71"/>
    </location>
</feature>
<dbReference type="KEGG" id="rsz:108840318"/>
<dbReference type="GO" id="GO:0009908">
    <property type="term" value="P:flower development"/>
    <property type="evidence" value="ECO:0007669"/>
    <property type="project" value="UniProtKB-KW"/>
</dbReference>
<dbReference type="OrthoDB" id="1166059at2759"/>
<sequence>MTFHIKPDERAVSGNRDYEMPIRRTNQSKSKSRALPTMTAHESIALAINQIDEKKQKLKKAFDDLQAHRSLLSSSSFNNLSWSDIDSHFSSLQSSLSNRFLLLQPDKTEPSPTETPLLLWPELRTFCENMDGKGLGKFMVDNSNKRLSIKPELQEAVRSSSNPAALVLDAIEGSYHSSSPSSIDARGIFVLLLEALIEIKPDLTNELRERARTLASDWRLNIGNKPSEALGFLHVVVVFELVSVFKLEEIIDYVFLISKYYKQATVLSKKLGLDKTVVAGLVQKLLRTGRLLAAISFIYEFEMTDRFRPVNVLKTSLYNSREAAKRVCAEGGNSLKAQNEATDKELSALRLVIRVVKERNLELEFYEEDLEECVQELENLRAQRRQAAKLASSPANHQKRPRVATGNNLTQSQQQPPFLPDPRHGLQQVNPFGFVNSTMPGVNFPYGNPLAPYGSVPAPAIAAPPVYYEQQSGYGLRPQYQPPYYPQ</sequence>
<evidence type="ECO:0000256" key="1">
    <source>
        <dbReference type="ARBA" id="ARBA00008956"/>
    </source>
</evidence>
<evidence type="ECO:0000313" key="8">
    <source>
        <dbReference type="Proteomes" id="UP000504610"/>
    </source>
</evidence>
<feature type="region of interest" description="Disordered" evidence="7">
    <location>
        <begin position="385"/>
        <end position="420"/>
    </location>
</feature>
<dbReference type="Pfam" id="PF07899">
    <property type="entry name" value="Frigida"/>
    <property type="match status" value="1"/>
</dbReference>
<dbReference type="PANTHER" id="PTHR31791:SF47">
    <property type="entry name" value="INACTIVE FRIGIDA-LIKE PROTEIN 2"/>
    <property type="match status" value="1"/>
</dbReference>
<evidence type="ECO:0000256" key="7">
    <source>
        <dbReference type="SAM" id="MobiDB-lite"/>
    </source>
</evidence>
<organism evidence="8 9">
    <name type="scientific">Raphanus sativus</name>
    <name type="common">Radish</name>
    <name type="synonym">Raphanus raphanistrum var. sativus</name>
    <dbReference type="NCBI Taxonomy" id="3726"/>
    <lineage>
        <taxon>Eukaryota</taxon>
        <taxon>Viridiplantae</taxon>
        <taxon>Streptophyta</taxon>
        <taxon>Embryophyta</taxon>
        <taxon>Tracheophyta</taxon>
        <taxon>Spermatophyta</taxon>
        <taxon>Magnoliopsida</taxon>
        <taxon>eudicotyledons</taxon>
        <taxon>Gunneridae</taxon>
        <taxon>Pentapetalae</taxon>
        <taxon>rosids</taxon>
        <taxon>malvids</taxon>
        <taxon>Brassicales</taxon>
        <taxon>Brassicaceae</taxon>
        <taxon>Brassiceae</taxon>
        <taxon>Raphanus</taxon>
    </lineage>
</organism>
<dbReference type="RefSeq" id="XP_056842188.1">
    <property type="nucleotide sequence ID" value="XM_056986208.1"/>
</dbReference>
<evidence type="ECO:0000256" key="3">
    <source>
        <dbReference type="ARBA" id="ARBA00022782"/>
    </source>
</evidence>
<gene>
    <name evidence="9" type="primary">LOC108840318</name>
</gene>
<keyword evidence="8" id="KW-1185">Reference proteome</keyword>
<feature type="region of interest" description="Disordered" evidence="7">
    <location>
        <begin position="1"/>
        <end position="35"/>
    </location>
</feature>
<keyword evidence="2 5" id="KW-0217">Developmental protein</keyword>
<proteinExistence type="inferred from homology"/>
<feature type="compositionally biased region" description="Polar residues" evidence="7">
    <location>
        <begin position="405"/>
        <end position="416"/>
    </location>
</feature>
<dbReference type="GeneID" id="108840318"/>
<evidence type="ECO:0000313" key="9">
    <source>
        <dbReference type="RefSeq" id="XP_056842188.1"/>
    </source>
</evidence>